<dbReference type="InterPro" id="IPR009003">
    <property type="entry name" value="Peptidase_S1_PA"/>
</dbReference>
<dbReference type="GO" id="GO:0005615">
    <property type="term" value="C:extracellular space"/>
    <property type="evidence" value="ECO:0007669"/>
    <property type="project" value="TreeGrafter"/>
</dbReference>
<accession>A0A5N5PPA3</accession>
<keyword evidence="6" id="KW-0720">Serine protease</keyword>
<dbReference type="GO" id="GO:0006508">
    <property type="term" value="P:proteolysis"/>
    <property type="evidence" value="ECO:0007669"/>
    <property type="project" value="UniProtKB-KW"/>
</dbReference>
<evidence type="ECO:0000256" key="4">
    <source>
        <dbReference type="ARBA" id="ARBA00023157"/>
    </source>
</evidence>
<dbReference type="FunFam" id="2.60.120.290:FF:000005">
    <property type="entry name" value="Procollagen C-endopeptidase enhancer 1"/>
    <property type="match status" value="4"/>
</dbReference>
<dbReference type="Pfam" id="PF00431">
    <property type="entry name" value="CUB"/>
    <property type="match status" value="6"/>
</dbReference>
<feature type="compositionally biased region" description="Low complexity" evidence="7">
    <location>
        <begin position="294"/>
        <end position="322"/>
    </location>
</feature>
<dbReference type="InterPro" id="IPR043504">
    <property type="entry name" value="Peptidase_S1_PA_chymotrypsin"/>
</dbReference>
<feature type="domain" description="CUB" evidence="9">
    <location>
        <begin position="53"/>
        <end position="163"/>
    </location>
</feature>
<evidence type="ECO:0000259" key="10">
    <source>
        <dbReference type="PROSITE" id="PS50240"/>
    </source>
</evidence>
<keyword evidence="8" id="KW-1133">Transmembrane helix</keyword>
<keyword evidence="1" id="KW-0768">Sushi</keyword>
<evidence type="ECO:0000256" key="7">
    <source>
        <dbReference type="SAM" id="MobiDB-lite"/>
    </source>
</evidence>
<dbReference type="Gene3D" id="2.40.10.10">
    <property type="entry name" value="Trypsin-like serine proteases"/>
    <property type="match status" value="3"/>
</dbReference>
<keyword evidence="6" id="KW-0645">Protease</keyword>
<dbReference type="InterPro" id="IPR018114">
    <property type="entry name" value="TRYPSIN_HIS"/>
</dbReference>
<comment type="caution">
    <text evidence="5">Lacks conserved residue(s) required for the propagation of feature annotation.</text>
</comment>
<dbReference type="SUPFAM" id="SSF50494">
    <property type="entry name" value="Trypsin-like serine proteases"/>
    <property type="match status" value="2"/>
</dbReference>
<organism evidence="11 12">
    <name type="scientific">Pangasianodon hypophthalmus</name>
    <name type="common">Striped catfish</name>
    <name type="synonym">Helicophagus hypophthalmus</name>
    <dbReference type="NCBI Taxonomy" id="310915"/>
    <lineage>
        <taxon>Eukaryota</taxon>
        <taxon>Metazoa</taxon>
        <taxon>Chordata</taxon>
        <taxon>Craniata</taxon>
        <taxon>Vertebrata</taxon>
        <taxon>Euteleostomi</taxon>
        <taxon>Actinopterygii</taxon>
        <taxon>Neopterygii</taxon>
        <taxon>Teleostei</taxon>
        <taxon>Ostariophysi</taxon>
        <taxon>Siluriformes</taxon>
        <taxon>Pangasiidae</taxon>
        <taxon>Pangasianodon</taxon>
    </lineage>
</organism>
<evidence type="ECO:0000256" key="6">
    <source>
        <dbReference type="RuleBase" id="RU363034"/>
    </source>
</evidence>
<gene>
    <name evidence="11" type="ORF">PHYPO_G00175290</name>
</gene>
<feature type="domain" description="CUB" evidence="9">
    <location>
        <begin position="448"/>
        <end position="563"/>
    </location>
</feature>
<comment type="caution">
    <text evidence="11">The sequence shown here is derived from an EMBL/GenBank/DDBJ whole genome shotgun (WGS) entry which is preliminary data.</text>
</comment>
<feature type="region of interest" description="Disordered" evidence="7">
    <location>
        <begin position="294"/>
        <end position="331"/>
    </location>
</feature>
<dbReference type="GO" id="GO:0004252">
    <property type="term" value="F:serine-type endopeptidase activity"/>
    <property type="evidence" value="ECO:0007669"/>
    <property type="project" value="InterPro"/>
</dbReference>
<reference evidence="11 12" key="1">
    <citation type="submission" date="2019-06" db="EMBL/GenBank/DDBJ databases">
        <title>A chromosome-scale genome assembly of the striped catfish, Pangasianodon hypophthalmus.</title>
        <authorList>
            <person name="Wen M."/>
            <person name="Zahm M."/>
            <person name="Roques C."/>
            <person name="Cabau C."/>
            <person name="Klopp C."/>
            <person name="Donnadieu C."/>
            <person name="Jouanno E."/>
            <person name="Avarre J.-C."/>
            <person name="Campet M."/>
            <person name="Ha T.T.T."/>
            <person name="Dugue R."/>
            <person name="Lampietro C."/>
            <person name="Louis A."/>
            <person name="Herpin A."/>
            <person name="Echchiki A."/>
            <person name="Berthelot C."/>
            <person name="Parey E."/>
            <person name="Roest-Crollius H."/>
            <person name="Braasch I."/>
            <person name="Postlethwait J."/>
            <person name="Bobe J."/>
            <person name="Montfort J."/>
            <person name="Bouchez O."/>
            <person name="Begum T."/>
            <person name="Schartl M."/>
            <person name="Guiguen Y."/>
        </authorList>
    </citation>
    <scope>NUCLEOTIDE SEQUENCE [LARGE SCALE GENOMIC DNA]</scope>
    <source>
        <strain evidence="11 12">Indonesia</strain>
        <tissue evidence="11">Blood</tissue>
    </source>
</reference>
<feature type="transmembrane region" description="Helical" evidence="8">
    <location>
        <begin position="14"/>
        <end position="33"/>
    </location>
</feature>
<evidence type="ECO:0000313" key="11">
    <source>
        <dbReference type="EMBL" id="KAB5581404.1"/>
    </source>
</evidence>
<keyword evidence="6" id="KW-0378">Hydrolase</keyword>
<feature type="domain" description="CUB" evidence="9">
    <location>
        <begin position="867"/>
        <end position="977"/>
    </location>
</feature>
<dbReference type="PROSITE" id="PS00134">
    <property type="entry name" value="TRYPSIN_HIS"/>
    <property type="match status" value="2"/>
</dbReference>
<dbReference type="InterPro" id="IPR033116">
    <property type="entry name" value="TRYPSIN_SER"/>
</dbReference>
<dbReference type="InterPro" id="IPR035914">
    <property type="entry name" value="Sperma_CUB_dom_sf"/>
</dbReference>
<dbReference type="PROSITE" id="PS01180">
    <property type="entry name" value="CUB"/>
    <property type="match status" value="6"/>
</dbReference>
<name>A0A5N5PPA3_PANHP</name>
<evidence type="ECO:0000256" key="2">
    <source>
        <dbReference type="ARBA" id="ARBA00022729"/>
    </source>
</evidence>
<dbReference type="CDD" id="cd00190">
    <property type="entry name" value="Tryp_SPc"/>
    <property type="match status" value="2"/>
</dbReference>
<dbReference type="CDD" id="cd00041">
    <property type="entry name" value="CUB"/>
    <property type="match status" value="6"/>
</dbReference>
<dbReference type="PANTHER" id="PTHR24255:SF31">
    <property type="entry name" value="CUBILIN-LIKE PROTEIN"/>
    <property type="match status" value="1"/>
</dbReference>
<dbReference type="FunFam" id="2.40.10.10:FF:000165">
    <property type="entry name" value="Trypsin-like serine protease"/>
    <property type="match status" value="2"/>
</dbReference>
<feature type="domain" description="Peptidase S1" evidence="10">
    <location>
        <begin position="1136"/>
        <end position="1388"/>
    </location>
</feature>
<feature type="domain" description="Peptidase S1" evidence="10">
    <location>
        <begin position="603"/>
        <end position="856"/>
    </location>
</feature>
<evidence type="ECO:0000313" key="12">
    <source>
        <dbReference type="Proteomes" id="UP000327468"/>
    </source>
</evidence>
<dbReference type="PROSITE" id="PS50240">
    <property type="entry name" value="TRYPSIN_DOM"/>
    <property type="match status" value="2"/>
</dbReference>
<dbReference type="InterPro" id="IPR001314">
    <property type="entry name" value="Peptidase_S1A"/>
</dbReference>
<feature type="domain" description="CUB" evidence="9">
    <location>
        <begin position="326"/>
        <end position="437"/>
    </location>
</feature>
<dbReference type="Pfam" id="PF00089">
    <property type="entry name" value="Trypsin"/>
    <property type="match status" value="2"/>
</dbReference>
<dbReference type="SUPFAM" id="SSF49854">
    <property type="entry name" value="Spermadhesin, CUB domain"/>
    <property type="match status" value="6"/>
</dbReference>
<dbReference type="FunFam" id="2.60.120.290:FF:000013">
    <property type="entry name" value="Membrane frizzled-related protein"/>
    <property type="match status" value="2"/>
</dbReference>
<sequence length="1398" mass="153371">MPLRIGLTSLEKSLILLFVAMTAACIGLVVVYVTEANSSTGGNEGEVVLDSECGTPAQLNGEMGEFSSGNYPSSYDNGKSCSWTITVDSKKVIVLWFQDFSLEDSGTCSADALTLQDELGIIGKFCGYSKPKPIVSLGSTLMVHFDTNDRYTDKGFKAVYRAVDPNTVNDIVGAGGILQGDHGELMTPGFPEKNYENGVVYQWRIIVPHGEKVRLTFLAFDMVPDSCTDYVDVFEGRSDGVSAPKLGRFCGNKVPKPVLSSSNEMVVRFKSDSNHNAKGFSAVYTVASAPPITTTTTKPNTTTTTKPTTTTTTRPSTTPEPTDSGCGSQGNLFGRKGEIHSRAFPNAYPANLRCSWSITVPEGFLIKLHITDLAIAGEAGQCNEDKLTVTDSQQSLGIHCGFILPPVLVSVSNKIAVNFLSDGRLADRGFSAKWEAVYAEDIAEIQGCGGFSSEETGVIKSDNWPMNYAPNRECMWRVQVPEGKTITLTFTHFDLEAVANLFSPCLDNVVIYDGAHGTAKKYGPYCGDKLPPVIKTTGNELVMRFHTDLFKEEKGFRAYWSTDPTLPAPTEAPVPPNPWDDIPIDWPETCGRPKVPPMVNTRIVNGEQAKPHSWPWQVSMQVWPESFPTPTFFHTCGGTLIHKNWVLTAAHCFIRYADELQRWQMCLGKHNLTQTEPGEQCYRVLGIYRHESFKYPTVPSVEFDIALVRLDGEVTPTEHIDFACMPSVEEMLPGGKKCYATGWGDETGNSMAPKVAETLNQVALPVVPFDTCKRMDYWWFQVKPSMICCGYTLPDELKSVCQGDSGGPLVCQDSPSAPWEVHGITSFGPIGCIMDKKPSVFTRSSAYMSWIENIIRKDIYHLTTSGCGGPMDQTGTAGVLASMNHPESYESGAQCRWNIRVPAGKRVHLHFDSFSLEESQMCLSDSVSISDHLSPLGTHCSAYPPADMVSAGDTLTVRFSSNNRVVDTGFRATWKAVNPTDINTGCGGEFTTQQGELVSPNWPNKYPNQIVCTWSISSPSAKSLHIVFTHFELQAANILGKCVDYVEVFDATGKSQGQFCGFALPKLTIAGDKATVRFLTNDARQEKGFRGYWTTDPSVFPTLPPLPPNPWDDVKIDWPVKCGTPAVAPVTPVMRVVNGMEAKPHSWPWQVSMQVKQLPFMPFQHVCGGSLIHEEWVLTAAHCFTQLSVPTSWQMCFGKHHMNASMDGPTEVCVPVVAIISHKDFVYPQINDLANDIALVRLAKPVSMTREISPVCLPKPESLMPAGHFCYVTGWGDEKGSTVPVVAKKLNQAPLPIVSFETCSKPNYWWDSVRPSMVCAGYESPDELKSACQGDSGGPFVCKSANSGSLWEVHGVVSFGPRGCIVDKKPSVFTRVSAFNHWIEDNIKRYVYENTLAA</sequence>
<dbReference type="EMBL" id="VFJC01000004">
    <property type="protein sequence ID" value="KAB5581404.1"/>
    <property type="molecule type" value="Genomic_DNA"/>
</dbReference>
<protein>
    <recommendedName>
        <fullName evidence="13">Ovochymase-2</fullName>
    </recommendedName>
</protein>
<evidence type="ECO:0008006" key="13">
    <source>
        <dbReference type="Google" id="ProtNLM"/>
    </source>
</evidence>
<evidence type="ECO:0000259" key="9">
    <source>
        <dbReference type="PROSITE" id="PS01180"/>
    </source>
</evidence>
<keyword evidence="3" id="KW-0677">Repeat</keyword>
<keyword evidence="4" id="KW-1015">Disulfide bond</keyword>
<dbReference type="InterPro" id="IPR001254">
    <property type="entry name" value="Trypsin_dom"/>
</dbReference>
<feature type="domain" description="CUB" evidence="9">
    <location>
        <begin position="174"/>
        <end position="287"/>
    </location>
</feature>
<evidence type="ECO:0000256" key="3">
    <source>
        <dbReference type="ARBA" id="ARBA00022737"/>
    </source>
</evidence>
<dbReference type="Gene3D" id="2.60.120.290">
    <property type="entry name" value="Spermadhesin, CUB domain"/>
    <property type="match status" value="6"/>
</dbReference>
<keyword evidence="8" id="KW-0472">Membrane</keyword>
<dbReference type="PROSITE" id="PS00135">
    <property type="entry name" value="TRYPSIN_SER"/>
    <property type="match status" value="2"/>
</dbReference>
<proteinExistence type="predicted"/>
<dbReference type="SMART" id="SM00020">
    <property type="entry name" value="Tryp_SPc"/>
    <property type="match status" value="2"/>
</dbReference>
<evidence type="ECO:0000256" key="5">
    <source>
        <dbReference type="PROSITE-ProRule" id="PRU00059"/>
    </source>
</evidence>
<dbReference type="InterPro" id="IPR000859">
    <property type="entry name" value="CUB_dom"/>
</dbReference>
<dbReference type="Proteomes" id="UP000327468">
    <property type="component" value="Chromosome 3"/>
</dbReference>
<dbReference type="PROSITE" id="PS51257">
    <property type="entry name" value="PROKAR_LIPOPROTEIN"/>
    <property type="match status" value="1"/>
</dbReference>
<dbReference type="PRINTS" id="PR00722">
    <property type="entry name" value="CHYMOTRYPSIN"/>
</dbReference>
<keyword evidence="12" id="KW-1185">Reference proteome</keyword>
<dbReference type="SMART" id="SM00042">
    <property type="entry name" value="CUB"/>
    <property type="match status" value="6"/>
</dbReference>
<evidence type="ECO:0000256" key="1">
    <source>
        <dbReference type="ARBA" id="ARBA00022659"/>
    </source>
</evidence>
<dbReference type="PANTHER" id="PTHR24255">
    <property type="entry name" value="COMPLEMENT COMPONENT 1, S SUBCOMPONENT-RELATED"/>
    <property type="match status" value="1"/>
</dbReference>
<keyword evidence="8" id="KW-0812">Transmembrane</keyword>
<evidence type="ECO:0000256" key="8">
    <source>
        <dbReference type="SAM" id="Phobius"/>
    </source>
</evidence>
<keyword evidence="2" id="KW-0732">Signal</keyword>
<feature type="domain" description="CUB" evidence="9">
    <location>
        <begin position="986"/>
        <end position="1096"/>
    </location>
</feature>